<keyword evidence="2" id="KW-1185">Reference proteome</keyword>
<dbReference type="Proteomes" id="UP000252204">
    <property type="component" value="Unassembled WGS sequence"/>
</dbReference>
<dbReference type="EMBL" id="QNTU01000001">
    <property type="protein sequence ID" value="RBI69143.1"/>
    <property type="molecule type" value="Genomic_DNA"/>
</dbReference>
<sequence length="68" mass="7450">MRRLLTVSAALPGIWFITRLGEVDLNVALGGIPVTQAACQSRSFPSFYPLDCSVWRKKKILLGMALTA</sequence>
<reference evidence="2" key="1">
    <citation type="submission" date="2018-06" db="EMBL/GenBank/DDBJ databases">
        <title>Whole genome sequencing of four bacterial strains from South Shetland trench revealing bio-synthetic gene clusters.</title>
        <authorList>
            <person name="Abdel-Mageed W.M."/>
            <person name="Lehri B."/>
            <person name="Jarmusch S."/>
            <person name="Miranda K."/>
            <person name="Goodfellow M."/>
            <person name="Jaspars M."/>
            <person name="Karlyshev A.V."/>
        </authorList>
    </citation>
    <scope>NUCLEOTIDE SEQUENCE [LARGE SCALE GENOMIC DNA]</scope>
    <source>
        <strain evidence="2">SST4</strain>
    </source>
</reference>
<dbReference type="AlphaFoldDB" id="A0A365TST1"/>
<name>A0A365TST1_9GAMM</name>
<accession>A0A365TST1</accession>
<evidence type="ECO:0000313" key="2">
    <source>
        <dbReference type="Proteomes" id="UP000252204"/>
    </source>
</evidence>
<protein>
    <submittedName>
        <fullName evidence="1">Uncharacterized protein</fullName>
    </submittedName>
</protein>
<gene>
    <name evidence="1" type="ORF">DQ400_00060</name>
</gene>
<comment type="caution">
    <text evidence="1">The sequence shown here is derived from an EMBL/GenBank/DDBJ whole genome shotgun (WGS) entry which is preliminary data.</text>
</comment>
<proteinExistence type="predicted"/>
<organism evidence="1 2">
    <name type="scientific">Vreelandella sulfidaeris</name>
    <dbReference type="NCBI Taxonomy" id="115553"/>
    <lineage>
        <taxon>Bacteria</taxon>
        <taxon>Pseudomonadati</taxon>
        <taxon>Pseudomonadota</taxon>
        <taxon>Gammaproteobacteria</taxon>
        <taxon>Oceanospirillales</taxon>
        <taxon>Halomonadaceae</taxon>
        <taxon>Vreelandella</taxon>
    </lineage>
</organism>
<evidence type="ECO:0000313" key="1">
    <source>
        <dbReference type="EMBL" id="RBI69143.1"/>
    </source>
</evidence>